<dbReference type="PROSITE" id="PS51199">
    <property type="entry name" value="SF4_HELICASE"/>
    <property type="match status" value="1"/>
</dbReference>
<proteinExistence type="inferred from homology"/>
<evidence type="ECO:0000313" key="13">
    <source>
        <dbReference type="EMBL" id="KWT70738.1"/>
    </source>
</evidence>
<evidence type="ECO:0000256" key="7">
    <source>
        <dbReference type="ARBA" id="ARBA00022840"/>
    </source>
</evidence>
<feature type="domain" description="SF4 helicase" evidence="12">
    <location>
        <begin position="179"/>
        <end position="478"/>
    </location>
</feature>
<dbReference type="EMBL" id="LMTR01000028">
    <property type="protein sequence ID" value="KWT70738.1"/>
    <property type="molecule type" value="Genomic_DNA"/>
</dbReference>
<evidence type="ECO:0000313" key="14">
    <source>
        <dbReference type="Proteomes" id="UP000059074"/>
    </source>
</evidence>
<dbReference type="GO" id="GO:0043139">
    <property type="term" value="F:5'-3' DNA helicase activity"/>
    <property type="evidence" value="ECO:0007669"/>
    <property type="project" value="UniProtKB-EC"/>
</dbReference>
<keyword evidence="14" id="KW-1185">Reference proteome</keyword>
<dbReference type="Gene3D" id="1.10.860.10">
    <property type="entry name" value="DNAb Helicase, Chain A"/>
    <property type="match status" value="1"/>
</dbReference>
<evidence type="ECO:0000256" key="11">
    <source>
        <dbReference type="ARBA" id="ARBA00048954"/>
    </source>
</evidence>
<dbReference type="PANTHER" id="PTHR30153">
    <property type="entry name" value="REPLICATIVE DNA HELICASE DNAB"/>
    <property type="match status" value="1"/>
</dbReference>
<accession>A0A125NVT6</accession>
<keyword evidence="3" id="KW-0235">DNA replication</keyword>
<dbReference type="GO" id="GO:1990077">
    <property type="term" value="C:primosome complex"/>
    <property type="evidence" value="ECO:0007669"/>
    <property type="project" value="UniProtKB-KW"/>
</dbReference>
<dbReference type="RefSeq" id="WP_068459880.1">
    <property type="nucleotide sequence ID" value="NZ_LMTR01000028.1"/>
</dbReference>
<dbReference type="InterPro" id="IPR007694">
    <property type="entry name" value="DNA_helicase_DnaB-like_C"/>
</dbReference>
<dbReference type="Gene3D" id="3.40.50.300">
    <property type="entry name" value="P-loop containing nucleotide triphosphate hydrolases"/>
    <property type="match status" value="1"/>
</dbReference>
<evidence type="ECO:0000256" key="3">
    <source>
        <dbReference type="ARBA" id="ARBA00022705"/>
    </source>
</evidence>
<dbReference type="InterPro" id="IPR016136">
    <property type="entry name" value="DNA_helicase_N/primase_C"/>
</dbReference>
<dbReference type="OrthoDB" id="9773982at2"/>
<evidence type="ECO:0000256" key="10">
    <source>
        <dbReference type="ARBA" id="ARBA00044969"/>
    </source>
</evidence>
<dbReference type="InterPro" id="IPR027417">
    <property type="entry name" value="P-loop_NTPase"/>
</dbReference>
<evidence type="ECO:0000256" key="6">
    <source>
        <dbReference type="ARBA" id="ARBA00022806"/>
    </source>
</evidence>
<reference evidence="13 14" key="1">
    <citation type="submission" date="2015-10" db="EMBL/GenBank/DDBJ databases">
        <title>Transcriptomic analysis of a linuron degrading triple-species bacterial consortium.</title>
        <authorList>
            <person name="Albers P."/>
        </authorList>
    </citation>
    <scope>NUCLEOTIDE SEQUENCE [LARGE SCALE GENOMIC DNA]</scope>
    <source>
        <strain evidence="13 14">WDL6</strain>
    </source>
</reference>
<comment type="catalytic activity">
    <reaction evidence="11">
        <text>ATP + H2O = ADP + phosphate + H(+)</text>
        <dbReference type="Rhea" id="RHEA:13065"/>
        <dbReference type="ChEBI" id="CHEBI:15377"/>
        <dbReference type="ChEBI" id="CHEBI:15378"/>
        <dbReference type="ChEBI" id="CHEBI:30616"/>
        <dbReference type="ChEBI" id="CHEBI:43474"/>
        <dbReference type="ChEBI" id="CHEBI:456216"/>
        <dbReference type="EC" id="5.6.2.3"/>
    </reaction>
</comment>
<evidence type="ECO:0000259" key="12">
    <source>
        <dbReference type="PROSITE" id="PS51199"/>
    </source>
</evidence>
<dbReference type="SUPFAM" id="SSF52540">
    <property type="entry name" value="P-loop containing nucleoside triphosphate hydrolases"/>
    <property type="match status" value="1"/>
</dbReference>
<sequence>MNAIAKFQPAEEPKNDFMAERAVIVGCLIQPDRIGECGLLADDFEGPFHRRIWSVLTGLRDEGRHPSVEAVSAFFGEEEIAPNLTPRKYIRNIVAENLVHLQLPFGDAVETVRDASQRRSMRAAADELALAATYGSRSIRDMASDAIARIDDVLASLKEGRRRAYDASGAADLAMQNLDSDEPPAPTTGLIDLDRVIGGWPVGQLSIVAGRPGAGKSAVATSCVLKAARAGFPVCFFSLEMIGEQLGARLLTDIAYSYDRPIFYEDIINRRVADDWQRERLDRAHERLRGVPLHIEEQRGLTIAEITARSRKLAARMDREGTPLKLIVVDHIGLVRASARYAGNRVRELAEITDGLASIAKELNVAVIGLCQLNRDVEKRDNKRPTESDLRESGAIEEDASVIVLLYRPAYYLEKERFDQPEAEMARREQLEATRHCIELNVSKNRNGHPKNVDAFIDIGANALRDADFGNGRKPRGY</sequence>
<dbReference type="GO" id="GO:0016887">
    <property type="term" value="F:ATP hydrolysis activity"/>
    <property type="evidence" value="ECO:0007669"/>
    <property type="project" value="RHEA"/>
</dbReference>
<dbReference type="Proteomes" id="UP000059074">
    <property type="component" value="Unassembled WGS sequence"/>
</dbReference>
<dbReference type="GO" id="GO:0005524">
    <property type="term" value="F:ATP binding"/>
    <property type="evidence" value="ECO:0007669"/>
    <property type="project" value="UniProtKB-KW"/>
</dbReference>
<comment type="similarity">
    <text evidence="1">Belongs to the helicase family. DnaB subfamily.</text>
</comment>
<keyword evidence="5 13" id="KW-0378">Hydrolase</keyword>
<dbReference type="AlphaFoldDB" id="A0A125NVT6"/>
<evidence type="ECO:0000256" key="9">
    <source>
        <dbReference type="ARBA" id="ARBA00023235"/>
    </source>
</evidence>
<evidence type="ECO:0000256" key="5">
    <source>
        <dbReference type="ARBA" id="ARBA00022801"/>
    </source>
</evidence>
<dbReference type="PANTHER" id="PTHR30153:SF2">
    <property type="entry name" value="REPLICATIVE DNA HELICASE"/>
    <property type="match status" value="1"/>
</dbReference>
<protein>
    <recommendedName>
        <fullName evidence="10">DNA 5'-3' helicase</fullName>
        <ecNumber evidence="10">5.6.2.3</ecNumber>
    </recommendedName>
</protein>
<dbReference type="GO" id="GO:0005829">
    <property type="term" value="C:cytosol"/>
    <property type="evidence" value="ECO:0007669"/>
    <property type="project" value="TreeGrafter"/>
</dbReference>
<evidence type="ECO:0000256" key="4">
    <source>
        <dbReference type="ARBA" id="ARBA00022741"/>
    </source>
</evidence>
<dbReference type="SUPFAM" id="SSF48024">
    <property type="entry name" value="N-terminal domain of DnaB helicase"/>
    <property type="match status" value="1"/>
</dbReference>
<comment type="caution">
    <text evidence="13">The sequence shown here is derived from an EMBL/GenBank/DDBJ whole genome shotgun (WGS) entry which is preliminary data.</text>
</comment>
<dbReference type="Pfam" id="PF03796">
    <property type="entry name" value="DnaB_C"/>
    <property type="match status" value="1"/>
</dbReference>
<dbReference type="STRING" id="121290.APY04_0799"/>
<keyword evidence="7" id="KW-0067">ATP-binding</keyword>
<dbReference type="GO" id="GO:0003677">
    <property type="term" value="F:DNA binding"/>
    <property type="evidence" value="ECO:0007669"/>
    <property type="project" value="UniProtKB-KW"/>
</dbReference>
<dbReference type="InterPro" id="IPR036185">
    <property type="entry name" value="DNA_heli_DnaB-like_N_sf"/>
</dbReference>
<keyword evidence="2" id="KW-0639">Primosome</keyword>
<evidence type="ECO:0000256" key="1">
    <source>
        <dbReference type="ARBA" id="ARBA00008428"/>
    </source>
</evidence>
<dbReference type="EC" id="5.6.2.3" evidence="10"/>
<keyword evidence="9" id="KW-0413">Isomerase</keyword>
<dbReference type="InterPro" id="IPR007693">
    <property type="entry name" value="DNA_helicase_DnaB-like_N"/>
</dbReference>
<gene>
    <name evidence="13" type="ORF">APY04_0799</name>
</gene>
<evidence type="ECO:0000256" key="2">
    <source>
        <dbReference type="ARBA" id="ARBA00022515"/>
    </source>
</evidence>
<dbReference type="Pfam" id="PF00772">
    <property type="entry name" value="DnaB"/>
    <property type="match status" value="1"/>
</dbReference>
<evidence type="ECO:0000256" key="8">
    <source>
        <dbReference type="ARBA" id="ARBA00023125"/>
    </source>
</evidence>
<dbReference type="GO" id="GO:0006269">
    <property type="term" value="P:DNA replication, synthesis of primer"/>
    <property type="evidence" value="ECO:0007669"/>
    <property type="project" value="UniProtKB-KW"/>
</dbReference>
<keyword evidence="6 13" id="KW-0347">Helicase</keyword>
<dbReference type="PATRIC" id="fig|121290.4.peg.3490"/>
<keyword evidence="4" id="KW-0547">Nucleotide-binding</keyword>
<name>A0A125NVT6_HYPSL</name>
<keyword evidence="8" id="KW-0238">DNA-binding</keyword>
<organism evidence="13 14">
    <name type="scientific">Hyphomicrobium sulfonivorans</name>
    <dbReference type="NCBI Taxonomy" id="121290"/>
    <lineage>
        <taxon>Bacteria</taxon>
        <taxon>Pseudomonadati</taxon>
        <taxon>Pseudomonadota</taxon>
        <taxon>Alphaproteobacteria</taxon>
        <taxon>Hyphomicrobiales</taxon>
        <taxon>Hyphomicrobiaceae</taxon>
        <taxon>Hyphomicrobium</taxon>
    </lineage>
</organism>